<reference evidence="4 5" key="1">
    <citation type="journal article" date="2012" name="PLoS ONE">
        <title>Genome sequence and transcriptome analysis of the radioresistant bacterium Deinococcus gobiensis: insights into the extreme environmental adaptations.</title>
        <authorList>
            <person name="Yuan M."/>
            <person name="Chen M."/>
            <person name="Zhang W."/>
            <person name="Lu W."/>
            <person name="Wang J."/>
            <person name="Yang M."/>
            <person name="Zhao P."/>
            <person name="Tang R."/>
            <person name="Li X."/>
            <person name="Hao Y."/>
            <person name="Zhou Z."/>
            <person name="Zhan Y."/>
            <person name="Yu H."/>
            <person name="Teng C."/>
            <person name="Yan Y."/>
            <person name="Ping S."/>
            <person name="Wang Y."/>
            <person name="Lin M."/>
        </authorList>
    </citation>
    <scope>NUCLEOTIDE SEQUENCE [LARGE SCALE GENOMIC DNA]</scope>
    <source>
        <strain evidence="4 5">I-0</strain>
    </source>
</reference>
<dbReference type="InterPro" id="IPR027275">
    <property type="entry name" value="PRC-brl_dom"/>
</dbReference>
<evidence type="ECO:0000256" key="1">
    <source>
        <dbReference type="SAM" id="Coils"/>
    </source>
</evidence>
<dbReference type="STRING" id="745776.DGo_CA0705"/>
<evidence type="ECO:0000259" key="3">
    <source>
        <dbReference type="Pfam" id="PF05239"/>
    </source>
</evidence>
<evidence type="ECO:0000313" key="4">
    <source>
        <dbReference type="EMBL" id="AFD24632.1"/>
    </source>
</evidence>
<feature type="coiled-coil region" evidence="1">
    <location>
        <begin position="416"/>
        <end position="443"/>
    </location>
</feature>
<organism evidence="4 5">
    <name type="scientific">Deinococcus gobiensis (strain DSM 21396 / JCM 16679 / CGMCC 1.7299 / I-0)</name>
    <dbReference type="NCBI Taxonomy" id="745776"/>
    <lineage>
        <taxon>Bacteria</taxon>
        <taxon>Thermotogati</taxon>
        <taxon>Deinococcota</taxon>
        <taxon>Deinococci</taxon>
        <taxon>Deinococcales</taxon>
        <taxon>Deinococcaceae</taxon>
        <taxon>Deinococcus</taxon>
    </lineage>
</organism>
<feature type="region of interest" description="Disordered" evidence="2">
    <location>
        <begin position="495"/>
        <end position="531"/>
    </location>
</feature>
<name>H8GXH2_DEIGI</name>
<dbReference type="KEGG" id="dgo:DGo_CA0705"/>
<dbReference type="InterPro" id="IPR011033">
    <property type="entry name" value="PRC_barrel-like_sf"/>
</dbReference>
<sequence length="531" mass="56185">MIKGNDVLNHNVIALSTGEKVERVYDIIFDRQANWVIGFLVDEGGWFSTAKVVPFERVHSIGEDAVMIGRPEDVNTTREDRRLQEALDNKTSLAGLTLLTTDGQNLGRIADVFFDEHTGRVEGYEATGGLFSDLSSGRTFVPAPESVQIGADTAIVPASVAQAMEEQEDGGLKGALNTAAENVKGAYENIAEATRERQKDYVVGKTAGGDITTDDGHLIVAQGDTITAAHAEAAEAAGKLVALATAATGGAIAESYGQARDRVQDTYEDVRGAAAERQKVYVVGKTARSEVATEAGEVIVPAGATITRAQADRAEQAGRLAALTATATGGALQDSVDDLRQTQAGTPATIIGRRAKTDVRTAGGSLIAAQGQIVTPALLERARQAGAEQALVEAAAGTAATGRSTGRVSEQAGNLLDRARHWLDEKREQAEEALERREGEALEQRVREALGRPVTRVILAPDDRIILNIGEVVTHKAVQAARDARMLDVLVDSVEKDSPDIDPLASRPHTTGEAALEGQAEPVQSKRQADL</sequence>
<feature type="domain" description="PRC-barrel" evidence="3">
    <location>
        <begin position="2"/>
        <end position="73"/>
    </location>
</feature>
<dbReference type="HOGENOM" id="CLU_039814_0_0_0"/>
<dbReference type="Gene3D" id="2.30.30.240">
    <property type="entry name" value="PRC-barrel domain"/>
    <property type="match status" value="2"/>
</dbReference>
<gene>
    <name evidence="4" type="ordered locus">DGo_CA0705</name>
</gene>
<keyword evidence="5" id="KW-1185">Reference proteome</keyword>
<evidence type="ECO:0000313" key="5">
    <source>
        <dbReference type="Proteomes" id="UP000007575"/>
    </source>
</evidence>
<evidence type="ECO:0000256" key="2">
    <source>
        <dbReference type="SAM" id="MobiDB-lite"/>
    </source>
</evidence>
<protein>
    <submittedName>
        <fullName evidence="4">PRC-barrel domain protein</fullName>
    </submittedName>
</protein>
<dbReference type="RefSeq" id="WP_014684115.1">
    <property type="nucleotide sequence ID" value="NC_017790.1"/>
</dbReference>
<dbReference type="Proteomes" id="UP000007575">
    <property type="component" value="Chromosome"/>
</dbReference>
<accession>H8GXH2</accession>
<dbReference type="EMBL" id="CP002191">
    <property type="protein sequence ID" value="AFD24632.1"/>
    <property type="molecule type" value="Genomic_DNA"/>
</dbReference>
<dbReference type="OrthoDB" id="53812at2"/>
<dbReference type="PATRIC" id="fig|745776.4.peg.722"/>
<dbReference type="eggNOG" id="COG3881">
    <property type="taxonomic scope" value="Bacteria"/>
</dbReference>
<feature type="domain" description="PRC-barrel" evidence="3">
    <location>
        <begin position="91"/>
        <end position="159"/>
    </location>
</feature>
<dbReference type="AlphaFoldDB" id="H8GXH2"/>
<dbReference type="SUPFAM" id="SSF50346">
    <property type="entry name" value="PRC-barrel domain"/>
    <property type="match status" value="2"/>
</dbReference>
<proteinExistence type="predicted"/>
<keyword evidence="1" id="KW-0175">Coiled coil</keyword>
<dbReference type="Pfam" id="PF05239">
    <property type="entry name" value="PRC"/>
    <property type="match status" value="2"/>
</dbReference>